<evidence type="ECO:0000313" key="1">
    <source>
        <dbReference type="EMBL" id="GEK89317.1"/>
    </source>
</evidence>
<protein>
    <submittedName>
        <fullName evidence="1">Uncharacterized protein</fullName>
    </submittedName>
</protein>
<keyword evidence="2" id="KW-1185">Reference proteome</keyword>
<evidence type="ECO:0000313" key="2">
    <source>
        <dbReference type="Proteomes" id="UP000321425"/>
    </source>
</evidence>
<name>A0ABQ0UXZ3_9LACT</name>
<proteinExistence type="predicted"/>
<organism evidence="1 2">
    <name type="scientific">Alkalibacterium putridalgicola</name>
    <dbReference type="NCBI Taxonomy" id="426703"/>
    <lineage>
        <taxon>Bacteria</taxon>
        <taxon>Bacillati</taxon>
        <taxon>Bacillota</taxon>
        <taxon>Bacilli</taxon>
        <taxon>Lactobacillales</taxon>
        <taxon>Carnobacteriaceae</taxon>
        <taxon>Alkalibacterium</taxon>
    </lineage>
</organism>
<dbReference type="Proteomes" id="UP000321425">
    <property type="component" value="Unassembled WGS sequence"/>
</dbReference>
<sequence length="61" mass="7118">MTWSDFKCPQMAEVSHVDRLSSLKKEVNFPASCLESHPLNQGRERATFFVKCRSVYVKIRE</sequence>
<reference evidence="1 2" key="1">
    <citation type="submission" date="2019-07" db="EMBL/GenBank/DDBJ databases">
        <title>Whole genome shotgun sequence of Alkalibacterium putridalgicola NBRC 103243.</title>
        <authorList>
            <person name="Hosoyama A."/>
            <person name="Uohara A."/>
            <person name="Ohji S."/>
            <person name="Ichikawa N."/>
        </authorList>
    </citation>
    <scope>NUCLEOTIDE SEQUENCE [LARGE SCALE GENOMIC DNA]</scope>
    <source>
        <strain evidence="1 2">NBRC 103243</strain>
    </source>
</reference>
<accession>A0ABQ0UXZ3</accession>
<comment type="caution">
    <text evidence="1">The sequence shown here is derived from an EMBL/GenBank/DDBJ whole genome shotgun (WGS) entry which is preliminary data.</text>
</comment>
<dbReference type="EMBL" id="BJUX01000013">
    <property type="protein sequence ID" value="GEK89317.1"/>
    <property type="molecule type" value="Genomic_DNA"/>
</dbReference>
<gene>
    <name evidence="1" type="ORF">APU01nite_13560</name>
</gene>